<proteinExistence type="predicted"/>
<protein>
    <submittedName>
        <fullName evidence="2">Uncharacterized protein</fullName>
    </submittedName>
</protein>
<accession>A0ABY5Q801</accession>
<feature type="compositionally biased region" description="Basic and acidic residues" evidence="1">
    <location>
        <begin position="99"/>
        <end position="118"/>
    </location>
</feature>
<reference evidence="2" key="1">
    <citation type="submission" date="2022-08" db="EMBL/GenBank/DDBJ databases">
        <authorList>
            <person name="Tian L."/>
        </authorList>
    </citation>
    <scope>NUCLEOTIDE SEQUENCE</scope>
    <source>
        <strain evidence="2">CM253</strain>
        <plasmid evidence="2">psa3239</plasmid>
    </source>
</reference>
<evidence type="ECO:0000256" key="1">
    <source>
        <dbReference type="SAM" id="MobiDB-lite"/>
    </source>
</evidence>
<geneLocation type="plasmid" evidence="2 3">
    <name>psa3239</name>
</geneLocation>
<sequence length="179" mass="19766">MADVPYEQARVAEQEAAGWKRERFRRMLDRPLAQQLIVGAATRPGRDIQVAFTAFVQLRHHEGSTGTGRRQESSAIGVLLTPLYDGTRPWQTSPSPVRVHADREPTGDDQSVHRETWDRRRRTGPLPMTRSSPCRRTGESSGVYGRTCAVVGAGGQPCGCRVSASVHDSTAVRTWSTRA</sequence>
<organism evidence="2 3">
    <name type="scientific">Streptomyces yangpuensis</name>
    <dbReference type="NCBI Taxonomy" id="1648182"/>
    <lineage>
        <taxon>Bacteria</taxon>
        <taxon>Bacillati</taxon>
        <taxon>Actinomycetota</taxon>
        <taxon>Actinomycetes</taxon>
        <taxon>Kitasatosporales</taxon>
        <taxon>Streptomycetaceae</taxon>
        <taxon>Streptomyces</taxon>
    </lineage>
</organism>
<dbReference type="RefSeq" id="WP_257858302.1">
    <property type="nucleotide sequence ID" value="NZ_CP102516.1"/>
</dbReference>
<dbReference type="EMBL" id="CP102516">
    <property type="protein sequence ID" value="UUY52576.1"/>
    <property type="molecule type" value="Genomic_DNA"/>
</dbReference>
<gene>
    <name evidence="2" type="ORF">NRK68_35560</name>
</gene>
<feature type="region of interest" description="Disordered" evidence="1">
    <location>
        <begin position="87"/>
        <end position="141"/>
    </location>
</feature>
<dbReference type="GeneID" id="95578859"/>
<dbReference type="Proteomes" id="UP001057738">
    <property type="component" value="Plasmid psa3239"/>
</dbReference>
<evidence type="ECO:0000313" key="2">
    <source>
        <dbReference type="EMBL" id="UUY52576.1"/>
    </source>
</evidence>
<keyword evidence="2" id="KW-0614">Plasmid</keyword>
<keyword evidence="3" id="KW-1185">Reference proteome</keyword>
<evidence type="ECO:0000313" key="3">
    <source>
        <dbReference type="Proteomes" id="UP001057738"/>
    </source>
</evidence>
<name>A0ABY5Q801_9ACTN</name>